<organism evidence="15 16">
    <name type="scientific">Microlunatus ginsengisoli</name>
    <dbReference type="NCBI Taxonomy" id="363863"/>
    <lineage>
        <taxon>Bacteria</taxon>
        <taxon>Bacillati</taxon>
        <taxon>Actinomycetota</taxon>
        <taxon>Actinomycetes</taxon>
        <taxon>Propionibacteriales</taxon>
        <taxon>Propionibacteriaceae</taxon>
        <taxon>Microlunatus</taxon>
    </lineage>
</organism>
<keyword evidence="10" id="KW-0456">Lyase</keyword>
<keyword evidence="16" id="KW-1185">Reference proteome</keyword>
<dbReference type="InterPro" id="IPR029035">
    <property type="entry name" value="DHS-like_NAD/FAD-binding_dom"/>
</dbReference>
<evidence type="ECO:0000256" key="6">
    <source>
        <dbReference type="ARBA" id="ARBA00022723"/>
    </source>
</evidence>
<sequence>MDITTRDESTYVVADYLLDRLVELGLDRIFGVPGDYTLGLLDHVVGNGHLTWTGCTNELNAGYAADGYGRLRGIAAVCTTFGVGELSAINAIAGSYAEHVPVVHIVGAPATVAQREARPVHHTLGDGRFAHFMDMHAEITCARAALTAETAAAEIDRVLLAVRDAHLPGYLLLPSDVAQAPVRRPARQLPARTDTTDPEALAGFLMDAERVLRAAGSDVALLGGLMVHRLGATKELTALIEHGRLPFATTVWGKSLVEESTPGFLGIYTGESSDETTRRLIEHSACLIMAGVQFTDLNSGLFTQQITRSRTVEVNARTASVGAATYAPIELPTALAALSDLIGAITPANKPVLQLADREPAVPLRGDAPLDQETLWESVRRHLGDGDIVLADQGTAFYGMAPRRLPEGVTFVGQPLWASIGYTLPALLGACTAQTGRRGVLLIGDGAAQLTAQELSTIMAVQLPALIVVVDNDGYTVERAIHGPNEPYNDIAHWDWTRLPAALGGTGVITARAGTVGELGRALELADANPSAITVVQAFVPADDVPPLLASLTRVLGRAATRTA</sequence>
<dbReference type="Gene3D" id="3.40.50.970">
    <property type="match status" value="2"/>
</dbReference>
<dbReference type="PANTHER" id="PTHR43452">
    <property type="entry name" value="PYRUVATE DECARBOXYLASE"/>
    <property type="match status" value="1"/>
</dbReference>
<keyword evidence="7" id="KW-0210">Decarboxylase</keyword>
<dbReference type="InterPro" id="IPR047214">
    <property type="entry name" value="TPP_PDC_IPDC"/>
</dbReference>
<dbReference type="PANTHER" id="PTHR43452:SF30">
    <property type="entry name" value="PYRUVATE DECARBOXYLASE ISOZYME 1-RELATED"/>
    <property type="match status" value="1"/>
</dbReference>
<accession>A0ABP6ZT67</accession>
<gene>
    <name evidence="15" type="primary">pdc</name>
    <name evidence="15" type="ORF">GCM10022236_18470</name>
</gene>
<evidence type="ECO:0000259" key="12">
    <source>
        <dbReference type="Pfam" id="PF00205"/>
    </source>
</evidence>
<comment type="cofactor">
    <cofactor evidence="2">
        <name>thiamine diphosphate</name>
        <dbReference type="ChEBI" id="CHEBI:58937"/>
    </cofactor>
</comment>
<comment type="similarity">
    <text evidence="4 11">Belongs to the TPP enzyme family.</text>
</comment>
<dbReference type="InterPro" id="IPR047213">
    <property type="entry name" value="TPP_PYR_PDC_IPDC-like"/>
</dbReference>
<evidence type="ECO:0000313" key="16">
    <source>
        <dbReference type="Proteomes" id="UP001501490"/>
    </source>
</evidence>
<reference evidence="16" key="1">
    <citation type="journal article" date="2019" name="Int. J. Syst. Evol. Microbiol.">
        <title>The Global Catalogue of Microorganisms (GCM) 10K type strain sequencing project: providing services to taxonomists for standard genome sequencing and annotation.</title>
        <authorList>
            <consortium name="The Broad Institute Genomics Platform"/>
            <consortium name="The Broad Institute Genome Sequencing Center for Infectious Disease"/>
            <person name="Wu L."/>
            <person name="Ma J."/>
        </authorList>
    </citation>
    <scope>NUCLEOTIDE SEQUENCE [LARGE SCALE GENOMIC DNA]</scope>
    <source>
        <strain evidence="16">JCM 16929</strain>
    </source>
</reference>
<dbReference type="SUPFAM" id="SSF52518">
    <property type="entry name" value="Thiamin diphosphate-binding fold (THDP-binding)"/>
    <property type="match status" value="2"/>
</dbReference>
<evidence type="ECO:0000256" key="4">
    <source>
        <dbReference type="ARBA" id="ARBA00007812"/>
    </source>
</evidence>
<dbReference type="Pfam" id="PF00205">
    <property type="entry name" value="TPP_enzyme_M"/>
    <property type="match status" value="1"/>
</dbReference>
<comment type="cofactor">
    <cofactor evidence="1">
        <name>a metal cation</name>
        <dbReference type="ChEBI" id="CHEBI:25213"/>
    </cofactor>
</comment>
<dbReference type="Pfam" id="PF02775">
    <property type="entry name" value="TPP_enzyme_C"/>
    <property type="match status" value="1"/>
</dbReference>
<feature type="domain" description="Thiamine pyrophosphate enzyme central" evidence="12">
    <location>
        <begin position="218"/>
        <end position="325"/>
    </location>
</feature>
<dbReference type="PIRSF" id="PIRSF036565">
    <property type="entry name" value="Pyruvt_ip_decrb"/>
    <property type="match status" value="1"/>
</dbReference>
<evidence type="ECO:0000256" key="3">
    <source>
        <dbReference type="ARBA" id="ARBA00002938"/>
    </source>
</evidence>
<feature type="domain" description="Thiamine pyrophosphate enzyme N-terminal TPP-binding" evidence="14">
    <location>
        <begin position="13"/>
        <end position="115"/>
    </location>
</feature>
<evidence type="ECO:0000256" key="11">
    <source>
        <dbReference type="RuleBase" id="RU362132"/>
    </source>
</evidence>
<dbReference type="CDD" id="cd07038">
    <property type="entry name" value="TPP_PYR_PDC_IPDC_like"/>
    <property type="match status" value="1"/>
</dbReference>
<evidence type="ECO:0000256" key="8">
    <source>
        <dbReference type="ARBA" id="ARBA00022842"/>
    </source>
</evidence>
<comment type="function">
    <text evidence="3">Decarboxylates branched-chain and aromatic alpha-keto acids to aldehydes.</text>
</comment>
<dbReference type="SUPFAM" id="SSF52467">
    <property type="entry name" value="DHS-like NAD/FAD-binding domain"/>
    <property type="match status" value="1"/>
</dbReference>
<comment type="caution">
    <text evidence="15">The sequence shown here is derived from an EMBL/GenBank/DDBJ whole genome shotgun (WGS) entry which is preliminary data.</text>
</comment>
<protein>
    <recommendedName>
        <fullName evidence="5">Alpha-keto-acid decarboxylase</fullName>
    </recommendedName>
</protein>
<dbReference type="Proteomes" id="UP001501490">
    <property type="component" value="Unassembled WGS sequence"/>
</dbReference>
<dbReference type="EMBL" id="BAABAB010000013">
    <property type="protein sequence ID" value="GAA3616655.1"/>
    <property type="molecule type" value="Genomic_DNA"/>
</dbReference>
<dbReference type="InterPro" id="IPR029061">
    <property type="entry name" value="THDP-binding"/>
</dbReference>
<evidence type="ECO:0000256" key="1">
    <source>
        <dbReference type="ARBA" id="ARBA00001920"/>
    </source>
</evidence>
<proteinExistence type="inferred from homology"/>
<dbReference type="Pfam" id="PF02776">
    <property type="entry name" value="TPP_enzyme_N"/>
    <property type="match status" value="1"/>
</dbReference>
<evidence type="ECO:0000259" key="13">
    <source>
        <dbReference type="Pfam" id="PF02775"/>
    </source>
</evidence>
<keyword evidence="6" id="KW-0479">Metal-binding</keyword>
<evidence type="ECO:0000256" key="2">
    <source>
        <dbReference type="ARBA" id="ARBA00001964"/>
    </source>
</evidence>
<name>A0ABP6ZT67_9ACTN</name>
<evidence type="ECO:0000256" key="5">
    <source>
        <dbReference type="ARBA" id="ARBA00020054"/>
    </source>
</evidence>
<dbReference type="CDD" id="cd02005">
    <property type="entry name" value="TPP_PDC_IPDC"/>
    <property type="match status" value="1"/>
</dbReference>
<dbReference type="InterPro" id="IPR012110">
    <property type="entry name" value="PDC/IPDC-like"/>
</dbReference>
<evidence type="ECO:0000256" key="9">
    <source>
        <dbReference type="ARBA" id="ARBA00023052"/>
    </source>
</evidence>
<feature type="domain" description="Thiamine pyrophosphate enzyme TPP-binding" evidence="13">
    <location>
        <begin position="409"/>
        <end position="529"/>
    </location>
</feature>
<dbReference type="Gene3D" id="3.40.50.1220">
    <property type="entry name" value="TPP-binding domain"/>
    <property type="match status" value="1"/>
</dbReference>
<dbReference type="InterPro" id="IPR012001">
    <property type="entry name" value="Thiamin_PyroP_enz_TPP-bd_dom"/>
</dbReference>
<dbReference type="InterPro" id="IPR011766">
    <property type="entry name" value="TPP_enzyme_TPP-bd"/>
</dbReference>
<dbReference type="InterPro" id="IPR012000">
    <property type="entry name" value="Thiamin_PyroP_enz_cen_dom"/>
</dbReference>
<keyword evidence="8" id="KW-0460">Magnesium</keyword>
<evidence type="ECO:0000256" key="7">
    <source>
        <dbReference type="ARBA" id="ARBA00022793"/>
    </source>
</evidence>
<evidence type="ECO:0000313" key="15">
    <source>
        <dbReference type="EMBL" id="GAA3616655.1"/>
    </source>
</evidence>
<dbReference type="RefSeq" id="WP_344803675.1">
    <property type="nucleotide sequence ID" value="NZ_BAABAB010000013.1"/>
</dbReference>
<evidence type="ECO:0000259" key="14">
    <source>
        <dbReference type="Pfam" id="PF02776"/>
    </source>
</evidence>
<evidence type="ECO:0000256" key="10">
    <source>
        <dbReference type="ARBA" id="ARBA00023239"/>
    </source>
</evidence>
<keyword evidence="9 11" id="KW-0786">Thiamine pyrophosphate</keyword>